<keyword evidence="1" id="KW-0812">Transmembrane</keyword>
<feature type="non-terminal residue" evidence="2">
    <location>
        <position position="67"/>
    </location>
</feature>
<evidence type="ECO:0000313" key="2">
    <source>
        <dbReference type="EMBL" id="KAE8343430.1"/>
    </source>
</evidence>
<organism evidence="2">
    <name type="scientific">Aspergillus arachidicola</name>
    <dbReference type="NCBI Taxonomy" id="656916"/>
    <lineage>
        <taxon>Eukaryota</taxon>
        <taxon>Fungi</taxon>
        <taxon>Dikarya</taxon>
        <taxon>Ascomycota</taxon>
        <taxon>Pezizomycotina</taxon>
        <taxon>Eurotiomycetes</taxon>
        <taxon>Eurotiomycetidae</taxon>
        <taxon>Eurotiales</taxon>
        <taxon>Aspergillaceae</taxon>
        <taxon>Aspergillus</taxon>
        <taxon>Aspergillus subgen. Circumdati</taxon>
    </lineage>
</organism>
<reference evidence="2" key="1">
    <citation type="submission" date="2019-04" db="EMBL/GenBank/DDBJ databases">
        <title>Friends and foes A comparative genomics study of 23 Aspergillus species from section Flavi.</title>
        <authorList>
            <consortium name="DOE Joint Genome Institute"/>
            <person name="Kjaerbolling I."/>
            <person name="Vesth T."/>
            <person name="Frisvad J.C."/>
            <person name="Nybo J.L."/>
            <person name="Theobald S."/>
            <person name="Kildgaard S."/>
            <person name="Isbrandt T."/>
            <person name="Kuo A."/>
            <person name="Sato A."/>
            <person name="Lyhne E.K."/>
            <person name="Kogle M.E."/>
            <person name="Wiebenga A."/>
            <person name="Kun R.S."/>
            <person name="Lubbers R.J."/>
            <person name="Makela M.R."/>
            <person name="Barry K."/>
            <person name="Chovatia M."/>
            <person name="Clum A."/>
            <person name="Daum C."/>
            <person name="Haridas S."/>
            <person name="He G."/>
            <person name="LaButti K."/>
            <person name="Lipzen A."/>
            <person name="Mondo S."/>
            <person name="Riley R."/>
            <person name="Salamov A."/>
            <person name="Simmons B.A."/>
            <person name="Magnuson J.K."/>
            <person name="Henrissat B."/>
            <person name="Mortensen U.H."/>
            <person name="Larsen T.O."/>
            <person name="Devries R.P."/>
            <person name="Grigoriev I.V."/>
            <person name="Machida M."/>
            <person name="Baker S.E."/>
            <person name="Andersen M.R."/>
        </authorList>
    </citation>
    <scope>NUCLEOTIDE SEQUENCE</scope>
    <source>
        <strain evidence="2">CBS 117612</strain>
    </source>
</reference>
<dbReference type="AlphaFoldDB" id="A0A5N6YIU4"/>
<keyword evidence="1" id="KW-1133">Transmembrane helix</keyword>
<sequence length="67" mass="7658">MILNKTTVFINRPDGVVGYHVSLTPIRSWDRAPVWSLLFVPSLFATLLLFCIFVFSFVPFLFPLALL</sequence>
<proteinExistence type="predicted"/>
<protein>
    <submittedName>
        <fullName evidence="2">Uncharacterized protein</fullName>
    </submittedName>
</protein>
<dbReference type="Proteomes" id="UP000325558">
    <property type="component" value="Unassembled WGS sequence"/>
</dbReference>
<evidence type="ECO:0000256" key="1">
    <source>
        <dbReference type="SAM" id="Phobius"/>
    </source>
</evidence>
<accession>A0A5N6YIU4</accession>
<keyword evidence="1" id="KW-0472">Membrane</keyword>
<name>A0A5N6YIU4_9EURO</name>
<feature type="transmembrane region" description="Helical" evidence="1">
    <location>
        <begin position="37"/>
        <end position="62"/>
    </location>
</feature>
<dbReference type="EMBL" id="ML737129">
    <property type="protein sequence ID" value="KAE8343430.1"/>
    <property type="molecule type" value="Genomic_DNA"/>
</dbReference>
<gene>
    <name evidence="2" type="ORF">BDV24DRAFT_129217</name>
</gene>